<accession>A0A1F8B7B6</accession>
<name>A0A1F8B7B6_9BACT</name>
<dbReference type="Pfam" id="PF02517">
    <property type="entry name" value="Rce1-like"/>
    <property type="match status" value="1"/>
</dbReference>
<organism evidence="3 4">
    <name type="scientific">Candidatus Woesebacteria bacterium RIFCSPLOWO2_01_FULL_39_10b</name>
    <dbReference type="NCBI Taxonomy" id="1802517"/>
    <lineage>
        <taxon>Bacteria</taxon>
        <taxon>Candidatus Woeseibacteriota</taxon>
    </lineage>
</organism>
<evidence type="ECO:0000313" key="3">
    <source>
        <dbReference type="EMBL" id="OGM59934.1"/>
    </source>
</evidence>
<dbReference type="Proteomes" id="UP000176404">
    <property type="component" value="Unassembled WGS sequence"/>
</dbReference>
<feature type="transmembrane region" description="Helical" evidence="1">
    <location>
        <begin position="35"/>
        <end position="53"/>
    </location>
</feature>
<feature type="transmembrane region" description="Helical" evidence="1">
    <location>
        <begin position="111"/>
        <end position="134"/>
    </location>
</feature>
<evidence type="ECO:0000313" key="4">
    <source>
        <dbReference type="Proteomes" id="UP000176404"/>
    </source>
</evidence>
<evidence type="ECO:0000259" key="2">
    <source>
        <dbReference type="Pfam" id="PF02517"/>
    </source>
</evidence>
<dbReference type="EMBL" id="MGHD01000011">
    <property type="protein sequence ID" value="OGM59934.1"/>
    <property type="molecule type" value="Genomic_DNA"/>
</dbReference>
<feature type="transmembrane region" description="Helical" evidence="1">
    <location>
        <begin position="73"/>
        <end position="91"/>
    </location>
</feature>
<feature type="transmembrane region" description="Helical" evidence="1">
    <location>
        <begin position="146"/>
        <end position="167"/>
    </location>
</feature>
<proteinExistence type="predicted"/>
<dbReference type="InterPro" id="IPR003675">
    <property type="entry name" value="Rce1/LyrA-like_dom"/>
</dbReference>
<keyword evidence="1" id="KW-0812">Transmembrane</keyword>
<dbReference type="AlphaFoldDB" id="A0A1F8B7B6"/>
<feature type="transmembrane region" description="Helical" evidence="1">
    <location>
        <begin position="173"/>
        <end position="192"/>
    </location>
</feature>
<reference evidence="3 4" key="1">
    <citation type="journal article" date="2016" name="Nat. Commun.">
        <title>Thousands of microbial genomes shed light on interconnected biogeochemical processes in an aquifer system.</title>
        <authorList>
            <person name="Anantharaman K."/>
            <person name="Brown C.T."/>
            <person name="Hug L.A."/>
            <person name="Sharon I."/>
            <person name="Castelle C.J."/>
            <person name="Probst A.J."/>
            <person name="Thomas B.C."/>
            <person name="Singh A."/>
            <person name="Wilkins M.J."/>
            <person name="Karaoz U."/>
            <person name="Brodie E.L."/>
            <person name="Williams K.H."/>
            <person name="Hubbard S.S."/>
            <person name="Banfield J.F."/>
        </authorList>
    </citation>
    <scope>NUCLEOTIDE SEQUENCE [LARGE SCALE GENOMIC DNA]</scope>
</reference>
<gene>
    <name evidence="3" type="ORF">A2892_05230</name>
</gene>
<dbReference type="GO" id="GO:0080120">
    <property type="term" value="P:CAAX-box protein maturation"/>
    <property type="evidence" value="ECO:0007669"/>
    <property type="project" value="UniProtKB-ARBA"/>
</dbReference>
<feature type="domain" description="CAAX prenyl protease 2/Lysostaphin resistance protein A-like" evidence="2">
    <location>
        <begin position="108"/>
        <end position="209"/>
    </location>
</feature>
<keyword evidence="1" id="KW-0472">Membrane</keyword>
<sequence>MPKKEIAIRHTTIFLAYLLVVWGFYRVLFKLPEEVEELVIKPLVWLTPLYFFLKKERLGLTSLGITFKNLFPAIYLSLILGIIFAIEGIMVNFVRYEELDFSANIGKNPLLIALGLSLATAISEEISFRGYLFARIWHILKNEWKANLLLSFFWGIIHIPISLFWWKLDFTELTGYIILTIFFGIGSSFVFARTKNVFSSILLHVLWEWPIILFR</sequence>
<protein>
    <recommendedName>
        <fullName evidence="2">CAAX prenyl protease 2/Lysostaphin resistance protein A-like domain-containing protein</fullName>
    </recommendedName>
</protein>
<evidence type="ECO:0000256" key="1">
    <source>
        <dbReference type="SAM" id="Phobius"/>
    </source>
</evidence>
<feature type="transmembrane region" description="Helical" evidence="1">
    <location>
        <begin position="12"/>
        <end position="29"/>
    </location>
</feature>
<keyword evidence="1" id="KW-1133">Transmembrane helix</keyword>
<dbReference type="STRING" id="1802517.A2892_05230"/>
<comment type="caution">
    <text evidence="3">The sequence shown here is derived from an EMBL/GenBank/DDBJ whole genome shotgun (WGS) entry which is preliminary data.</text>
</comment>
<dbReference type="GO" id="GO:0004175">
    <property type="term" value="F:endopeptidase activity"/>
    <property type="evidence" value="ECO:0007669"/>
    <property type="project" value="UniProtKB-ARBA"/>
</dbReference>